<keyword evidence="1" id="KW-0732">Signal</keyword>
<comment type="caution">
    <text evidence="2">The sequence shown here is derived from an EMBL/GenBank/DDBJ whole genome shotgun (WGS) entry which is preliminary data.</text>
</comment>
<dbReference type="AlphaFoldDB" id="A0A3N0AXK7"/>
<evidence type="ECO:0000256" key="1">
    <source>
        <dbReference type="SAM" id="SignalP"/>
    </source>
</evidence>
<dbReference type="RefSeq" id="WP_117284900.1">
    <property type="nucleotide sequence ID" value="NZ_JAMTCE010000009.1"/>
</dbReference>
<dbReference type="EMBL" id="QICA01000002">
    <property type="protein sequence ID" value="RNL39607.1"/>
    <property type="molecule type" value="Genomic_DNA"/>
</dbReference>
<dbReference type="Proteomes" id="UP000278327">
    <property type="component" value="Unassembled WGS sequence"/>
</dbReference>
<gene>
    <name evidence="2" type="ORF">DMP10_01350</name>
</gene>
<reference evidence="2 3" key="1">
    <citation type="journal article" date="2019" name="Microbiol. Resour. Announc.">
        <title>Draft Genome Sequences of Type Strains of Gordonibacter faecihominis, Paraeggerthella hongkongensis, Parvibacter caecicola,Slackia equolifaciens, Slackia faecicanis, and Slackia isoflavoniconvertens.</title>
        <authorList>
            <person name="Danylec N."/>
            <person name="Stoll D.A."/>
            <person name="Dotsch A."/>
            <person name="Huch M."/>
        </authorList>
    </citation>
    <scope>NUCLEOTIDE SEQUENCE [LARGE SCALE GENOMIC DNA]</scope>
    <source>
        <strain evidence="2 3">DSM 18785</strain>
    </source>
</reference>
<proteinExistence type="predicted"/>
<protein>
    <recommendedName>
        <fullName evidence="4">Lipoprotein</fullName>
    </recommendedName>
</protein>
<name>A0A3N0AXK7_9ACTN</name>
<keyword evidence="3" id="KW-1185">Reference proteome</keyword>
<evidence type="ECO:0000313" key="2">
    <source>
        <dbReference type="EMBL" id="RNL39607.1"/>
    </source>
</evidence>
<feature type="chain" id="PRO_5017966772" description="Lipoprotein" evidence="1">
    <location>
        <begin position="32"/>
        <end position="215"/>
    </location>
</feature>
<feature type="signal peptide" evidence="1">
    <location>
        <begin position="1"/>
        <end position="31"/>
    </location>
</feature>
<organism evidence="2 3">
    <name type="scientific">Adlercreutzia equolifaciens subsp. celatus DSM 18785</name>
    <dbReference type="NCBI Taxonomy" id="1121021"/>
    <lineage>
        <taxon>Bacteria</taxon>
        <taxon>Bacillati</taxon>
        <taxon>Actinomycetota</taxon>
        <taxon>Coriobacteriia</taxon>
        <taxon>Eggerthellales</taxon>
        <taxon>Eggerthellaceae</taxon>
        <taxon>Adlercreutzia</taxon>
    </lineage>
</organism>
<evidence type="ECO:0000313" key="3">
    <source>
        <dbReference type="Proteomes" id="UP000278327"/>
    </source>
</evidence>
<evidence type="ECO:0008006" key="4">
    <source>
        <dbReference type="Google" id="ProtNLM"/>
    </source>
</evidence>
<dbReference type="PROSITE" id="PS51257">
    <property type="entry name" value="PROKAR_LIPOPROTEIN"/>
    <property type="match status" value="1"/>
</dbReference>
<sequence>MKHAMHVRPIGRWAAALTLGCALTFALCACGASEIQSSASEIAPPAALADDCDAALAAVREKADDAKLVAVRSSADASAQEDMTWMYLFASAERAYSYTAFVADGEATAADYATASYAESDMQEIPDPGSIAFDAPEAYAKAVESLTGDGKIAVCSAFMILHDKSDEADPAPLVWRFTFNDPESLKEMGINDTQGYADRCVIDVDATTGEASTAA</sequence>
<accession>A0A3N0AXK7</accession>